<feature type="region of interest" description="Disordered" evidence="1">
    <location>
        <begin position="305"/>
        <end position="392"/>
    </location>
</feature>
<evidence type="ECO:0000313" key="4">
    <source>
        <dbReference type="EMBL" id="MBF1673431.1"/>
    </source>
</evidence>
<feature type="compositionally biased region" description="Low complexity" evidence="1">
    <location>
        <begin position="508"/>
        <end position="519"/>
    </location>
</feature>
<feature type="region of interest" description="Disordered" evidence="1">
    <location>
        <begin position="495"/>
        <end position="609"/>
    </location>
</feature>
<dbReference type="AlphaFoldDB" id="A0A930Q137"/>
<feature type="signal peptide" evidence="3">
    <location>
        <begin position="1"/>
        <end position="29"/>
    </location>
</feature>
<feature type="chain" id="PRO_5037579438" evidence="3">
    <location>
        <begin position="30"/>
        <end position="647"/>
    </location>
</feature>
<accession>A0A930Q137</accession>
<feature type="region of interest" description="Disordered" evidence="1">
    <location>
        <begin position="37"/>
        <end position="68"/>
    </location>
</feature>
<feature type="compositionally biased region" description="Basic and acidic residues" evidence="1">
    <location>
        <begin position="350"/>
        <end position="377"/>
    </location>
</feature>
<dbReference type="EMBL" id="JABZXS010000044">
    <property type="protein sequence ID" value="MBF1673431.1"/>
    <property type="molecule type" value="Genomic_DNA"/>
</dbReference>
<gene>
    <name evidence="4" type="ORF">HXO65_04400</name>
</gene>
<sequence>MPDPAHSKTRATAAIAASVLTAGTGAAQAAIPVHNAGGLSSSNVQQNRAQHSDRDVRPSVQVEQGAAINPARSQSITVSGSGFLGEDVEKHGIAVYVSEYRKYPLAALSRARAVTMTLVPVSDVHEGSFSTQLTLPAGILDPNQQYVVATAVVNPDLGYSVEDTSYNSWTPLEVQPADTQDEPLNAQILSGQLEIPQEQNLIVYKATGLGDAQAFEIMTSIYAVDEQGNRHVLAASPARADVVNGTLLDGIEVPGARLAVLQDVHPDLRYVLNVEIAPSASRGLAAQSVEIPFTNGWSVAETAVAEPADEEVEAQAEEAPAAPRPATSEPEASEASIVPAEEQDPVLPETDPRRHYDLPRNTQFDRVRDASADRAEEQESAESTNHSSVAVGARLRVEETAVPENDSEKTLTFTGEGLEGSGPVALQVHALDSNGRTAGEAIASGEARVEDGSFSAQLQVPGNALKPGTTYRVSAVYEDSRGTVQIVTGGFTVERDGVDASRPSDSLPAEQTEAPATEESNNGGSAAEKPAEEKPSAATPSDSAPAPAEESKESAPVAVASEAPVSYESASHESAPVTEDATGGATDRAGQKPQKATASASKGEREQLAATGTSGMLTISAVGSLSLVAGAFLTRRGRRDVQLTSRS</sequence>
<feature type="compositionally biased region" description="Low complexity" evidence="1">
    <location>
        <begin position="317"/>
        <end position="335"/>
    </location>
</feature>
<feature type="transmembrane region" description="Helical" evidence="2">
    <location>
        <begin position="615"/>
        <end position="633"/>
    </location>
</feature>
<reference evidence="4" key="1">
    <citation type="submission" date="2020-04" db="EMBL/GenBank/DDBJ databases">
        <title>Deep metagenomics examines the oral microbiome during advanced dental caries in children, revealing novel taxa and co-occurrences with host molecules.</title>
        <authorList>
            <person name="Baker J.L."/>
            <person name="Morton J.T."/>
            <person name="Dinis M."/>
            <person name="Alvarez R."/>
            <person name="Tran N.C."/>
            <person name="Knight R."/>
            <person name="Edlund A."/>
        </authorList>
    </citation>
    <scope>NUCLEOTIDE SEQUENCE</scope>
    <source>
        <strain evidence="4">JCVI_47_bin.3</strain>
    </source>
</reference>
<feature type="compositionally biased region" description="Polar residues" evidence="1">
    <location>
        <begin position="38"/>
        <end position="49"/>
    </location>
</feature>
<proteinExistence type="predicted"/>
<keyword evidence="3" id="KW-0732">Signal</keyword>
<evidence type="ECO:0000256" key="1">
    <source>
        <dbReference type="SAM" id="MobiDB-lite"/>
    </source>
</evidence>
<protein>
    <submittedName>
        <fullName evidence="4">LPXTG cell wall anchor domain-containing protein</fullName>
    </submittedName>
</protein>
<evidence type="ECO:0000256" key="3">
    <source>
        <dbReference type="SAM" id="SignalP"/>
    </source>
</evidence>
<keyword evidence="2" id="KW-0472">Membrane</keyword>
<feature type="compositionally biased region" description="Acidic residues" evidence="1">
    <location>
        <begin position="307"/>
        <end position="316"/>
    </location>
</feature>
<evidence type="ECO:0000313" key="5">
    <source>
        <dbReference type="Proteomes" id="UP000785653"/>
    </source>
</evidence>
<keyword evidence="2" id="KW-1133">Transmembrane helix</keyword>
<feature type="compositionally biased region" description="Low complexity" evidence="1">
    <location>
        <begin position="536"/>
        <end position="569"/>
    </location>
</feature>
<evidence type="ECO:0000256" key="2">
    <source>
        <dbReference type="SAM" id="Phobius"/>
    </source>
</evidence>
<keyword evidence="2" id="KW-0812">Transmembrane</keyword>
<dbReference type="NCBIfam" id="TIGR01167">
    <property type="entry name" value="LPXTG_anchor"/>
    <property type="match status" value="1"/>
</dbReference>
<comment type="caution">
    <text evidence="4">The sequence shown here is derived from an EMBL/GenBank/DDBJ whole genome shotgun (WGS) entry which is preliminary data.</text>
</comment>
<name>A0A930Q137_9MICC</name>
<organism evidence="4 5">
    <name type="scientific">Rothia mucilaginosa</name>
    <dbReference type="NCBI Taxonomy" id="43675"/>
    <lineage>
        <taxon>Bacteria</taxon>
        <taxon>Bacillati</taxon>
        <taxon>Actinomycetota</taxon>
        <taxon>Actinomycetes</taxon>
        <taxon>Micrococcales</taxon>
        <taxon>Micrococcaceae</taxon>
        <taxon>Rothia</taxon>
    </lineage>
</organism>
<dbReference type="Proteomes" id="UP000785653">
    <property type="component" value="Unassembled WGS sequence"/>
</dbReference>